<dbReference type="Gene3D" id="3.40.50.1110">
    <property type="entry name" value="SGNH hydrolase"/>
    <property type="match status" value="1"/>
</dbReference>
<dbReference type="GO" id="GO:0005975">
    <property type="term" value="P:carbohydrate metabolic process"/>
    <property type="evidence" value="ECO:0007669"/>
    <property type="project" value="TreeGrafter"/>
</dbReference>
<dbReference type="KEGG" id="bvo:Pan97_28650"/>
<dbReference type="RefSeq" id="WP_144973485.1">
    <property type="nucleotide sequence ID" value="NZ_CP036289.1"/>
</dbReference>
<gene>
    <name evidence="1" type="ORF">Pan97_28650</name>
</gene>
<sequence>MKTQIRQWMVSIVLGIIIIFTQQLLAQKMPREDVIDVPAIGDGLCVSNLFQTNMVLQRDKPIHIWGWAKPGEEVTVSFADEMATTTAGKDRAWKVSLTAMAANSAPQRMTVRGESETVVLDNLLIGDVWVLGGQSNMEFELAKVENGQLEIASANFPLIRILSIPHDQGPEEKQSFARLHQWSDWSSRHFRKGDWDVCTPEIARELSAIGYVFARRIHMASNIPIGVIDASRGGTTVETWTPMSVLRSLDSKATQAKLSQFDIKVSEWDAEDDLNKRIDQHNNWLEKQREEGKEIPADRLEAPNDLRVGPLGDANYPGNCYAGMIAPLAGLSIKGAIFHQGFNNAFDGSTGAEMYRDVFPEMIKAWRSAFNTPDMPFGILSLCTAGDPQTRDNYCEMMFDAGVYIRAAQYETFLDLYRADDKQIGFVSTYDLRRRWYHPQLKVPAGERIARWALATQYGFDRQLQWKPPMLDGTETASNELRLTFDTQVGDPEEGEIQGFAIAGEDRRFHPANVTYAVKGQDDRGRTQYDRRQLILTSPLVPNPLHFRYAWGRNPLANLQAIGNLDLPFATQRSDDWALEFVPKGVLSADTELPVSRGDRGKIIQALREQDEMRRIEEAKAVLESAQKG</sequence>
<dbReference type="PANTHER" id="PTHR22901:SF0">
    <property type="entry name" value="SIALATE O-ACETYLESTERASE"/>
    <property type="match status" value="1"/>
</dbReference>
<organism evidence="1 2">
    <name type="scientific">Bremerella volcania</name>
    <dbReference type="NCBI Taxonomy" id="2527984"/>
    <lineage>
        <taxon>Bacteria</taxon>
        <taxon>Pseudomonadati</taxon>
        <taxon>Planctomycetota</taxon>
        <taxon>Planctomycetia</taxon>
        <taxon>Pirellulales</taxon>
        <taxon>Pirellulaceae</taxon>
        <taxon>Bremerella</taxon>
    </lineage>
</organism>
<name>A0A518C9C1_9BACT</name>
<dbReference type="InterPro" id="IPR036514">
    <property type="entry name" value="SGNH_hydro_sf"/>
</dbReference>
<protein>
    <submittedName>
        <fullName evidence="1">Uncharacterized protein</fullName>
    </submittedName>
</protein>
<accession>A0A518C9C1</accession>
<dbReference type="EMBL" id="CP036289">
    <property type="protein sequence ID" value="QDU75823.1"/>
    <property type="molecule type" value="Genomic_DNA"/>
</dbReference>
<keyword evidence="2" id="KW-1185">Reference proteome</keyword>
<evidence type="ECO:0000313" key="2">
    <source>
        <dbReference type="Proteomes" id="UP000318626"/>
    </source>
</evidence>
<dbReference type="OrthoDB" id="9795554at2"/>
<evidence type="ECO:0000313" key="1">
    <source>
        <dbReference type="EMBL" id="QDU75823.1"/>
    </source>
</evidence>
<dbReference type="PANTHER" id="PTHR22901">
    <property type="entry name" value="SIALATE O-ACETYLESTERASE"/>
    <property type="match status" value="1"/>
</dbReference>
<dbReference type="SUPFAM" id="SSF52266">
    <property type="entry name" value="SGNH hydrolase"/>
    <property type="match status" value="1"/>
</dbReference>
<dbReference type="GO" id="GO:0001681">
    <property type="term" value="F:sialate O-acetylesterase activity"/>
    <property type="evidence" value="ECO:0007669"/>
    <property type="project" value="InterPro"/>
</dbReference>
<dbReference type="AlphaFoldDB" id="A0A518C9C1"/>
<dbReference type="InterPro" id="IPR039329">
    <property type="entry name" value="SIAE"/>
</dbReference>
<dbReference type="Proteomes" id="UP000318626">
    <property type="component" value="Chromosome"/>
</dbReference>
<proteinExistence type="predicted"/>
<reference evidence="2" key="1">
    <citation type="submission" date="2019-02" db="EMBL/GenBank/DDBJ databases">
        <title>Deep-cultivation of Planctomycetes and their phenomic and genomic characterization uncovers novel biology.</title>
        <authorList>
            <person name="Wiegand S."/>
            <person name="Jogler M."/>
            <person name="Boedeker C."/>
            <person name="Pinto D."/>
            <person name="Vollmers J."/>
            <person name="Rivas-Marin E."/>
            <person name="Kohn T."/>
            <person name="Peeters S.H."/>
            <person name="Heuer A."/>
            <person name="Rast P."/>
            <person name="Oberbeckmann S."/>
            <person name="Bunk B."/>
            <person name="Jeske O."/>
            <person name="Meyerdierks A."/>
            <person name="Storesund J.E."/>
            <person name="Kallscheuer N."/>
            <person name="Luecker S."/>
            <person name="Lage O.M."/>
            <person name="Pohl T."/>
            <person name="Merkel B.J."/>
            <person name="Hornburger P."/>
            <person name="Mueller R.-W."/>
            <person name="Bruemmer F."/>
            <person name="Labrenz M."/>
            <person name="Spormann A.M."/>
            <person name="Op den Camp H."/>
            <person name="Overmann J."/>
            <person name="Amann R."/>
            <person name="Jetten M.S.M."/>
            <person name="Mascher T."/>
            <person name="Medema M.H."/>
            <person name="Devos D.P."/>
            <person name="Kaster A.-K."/>
            <person name="Ovreas L."/>
            <person name="Rohde M."/>
            <person name="Galperin M.Y."/>
            <person name="Jogler C."/>
        </authorList>
    </citation>
    <scope>NUCLEOTIDE SEQUENCE [LARGE SCALE GENOMIC DNA]</scope>
    <source>
        <strain evidence="2">Pan97</strain>
    </source>
</reference>